<dbReference type="PANTHER" id="PTHR31286:SF175">
    <property type="entry name" value="DUF4283 DOMAIN-CONTAINING PROTEIN"/>
    <property type="match status" value="1"/>
</dbReference>
<name>V4N9Z0_EUTSA</name>
<dbReference type="Gramene" id="ESQ42601">
    <property type="protein sequence ID" value="ESQ42601"/>
    <property type="gene ID" value="EUTSA_v10015367mg"/>
</dbReference>
<keyword evidence="5" id="KW-1185">Reference proteome</keyword>
<dbReference type="Pfam" id="PF14111">
    <property type="entry name" value="DUF4283"/>
    <property type="match status" value="1"/>
</dbReference>
<keyword evidence="1" id="KW-0863">Zinc-finger</keyword>
<dbReference type="InterPro" id="IPR040256">
    <property type="entry name" value="At4g02000-like"/>
</dbReference>
<dbReference type="InterPro" id="IPR025558">
    <property type="entry name" value="DUF4283"/>
</dbReference>
<accession>V4N9Z0</accession>
<dbReference type="InterPro" id="IPR001878">
    <property type="entry name" value="Znf_CCHC"/>
</dbReference>
<reference evidence="4 5" key="1">
    <citation type="journal article" date="2013" name="Front. Plant Sci.">
        <title>The Reference Genome of the Halophytic Plant Eutrema salsugineum.</title>
        <authorList>
            <person name="Yang R."/>
            <person name="Jarvis D.E."/>
            <person name="Chen H."/>
            <person name="Beilstein M.A."/>
            <person name="Grimwood J."/>
            <person name="Jenkins J."/>
            <person name="Shu S."/>
            <person name="Prochnik S."/>
            <person name="Xin M."/>
            <person name="Ma C."/>
            <person name="Schmutz J."/>
            <person name="Wing R.A."/>
            <person name="Mitchell-Olds T."/>
            <person name="Schumaker K.S."/>
            <person name="Wang X."/>
        </authorList>
    </citation>
    <scope>NUCLEOTIDE SEQUENCE [LARGE SCALE GENOMIC DNA]</scope>
</reference>
<feature type="domain" description="CCHC-type" evidence="3">
    <location>
        <begin position="323"/>
        <end position="339"/>
    </location>
</feature>
<feature type="compositionally biased region" description="Basic and acidic residues" evidence="2">
    <location>
        <begin position="396"/>
        <end position="406"/>
    </location>
</feature>
<evidence type="ECO:0000259" key="3">
    <source>
        <dbReference type="PROSITE" id="PS50158"/>
    </source>
</evidence>
<feature type="non-terminal residue" evidence="4">
    <location>
        <position position="415"/>
    </location>
</feature>
<dbReference type="AlphaFoldDB" id="V4N9Z0"/>
<dbReference type="GO" id="GO:0003676">
    <property type="term" value="F:nucleic acid binding"/>
    <property type="evidence" value="ECO:0007669"/>
    <property type="project" value="InterPro"/>
</dbReference>
<evidence type="ECO:0000256" key="2">
    <source>
        <dbReference type="SAM" id="MobiDB-lite"/>
    </source>
</evidence>
<dbReference type="PROSITE" id="PS50158">
    <property type="entry name" value="ZF_CCHC"/>
    <property type="match status" value="1"/>
</dbReference>
<feature type="region of interest" description="Disordered" evidence="2">
    <location>
        <begin position="21"/>
        <end position="47"/>
    </location>
</feature>
<dbReference type="Proteomes" id="UP000030689">
    <property type="component" value="Unassembled WGS sequence"/>
</dbReference>
<dbReference type="eggNOG" id="KOG1075">
    <property type="taxonomic scope" value="Eukaryota"/>
</dbReference>
<dbReference type="OrthoDB" id="1112026at2759"/>
<gene>
    <name evidence="4" type="ORF">EUTSA_v10015367mg</name>
</gene>
<feature type="region of interest" description="Disordered" evidence="2">
    <location>
        <begin position="341"/>
        <end position="415"/>
    </location>
</feature>
<proteinExistence type="predicted"/>
<dbReference type="GO" id="GO:0008270">
    <property type="term" value="F:zinc ion binding"/>
    <property type="evidence" value="ECO:0007669"/>
    <property type="project" value="UniProtKB-KW"/>
</dbReference>
<keyword evidence="1" id="KW-0479">Metal-binding</keyword>
<evidence type="ECO:0000313" key="4">
    <source>
        <dbReference type="EMBL" id="ESQ42601.1"/>
    </source>
</evidence>
<dbReference type="STRING" id="72664.V4N9Z0"/>
<dbReference type="PANTHER" id="PTHR31286">
    <property type="entry name" value="GLYCINE-RICH CELL WALL STRUCTURAL PROTEIN 1.8-LIKE"/>
    <property type="match status" value="1"/>
</dbReference>
<dbReference type="KEGG" id="eus:EUTSA_v10015367mg"/>
<dbReference type="OMA" id="EMSHPRE"/>
<evidence type="ECO:0000313" key="5">
    <source>
        <dbReference type="Proteomes" id="UP000030689"/>
    </source>
</evidence>
<protein>
    <recommendedName>
        <fullName evidence="3">CCHC-type domain-containing protein</fullName>
    </recommendedName>
</protein>
<dbReference type="EMBL" id="KI517464">
    <property type="protein sequence ID" value="ESQ42601.1"/>
    <property type="molecule type" value="Genomic_DNA"/>
</dbReference>
<evidence type="ECO:0000256" key="1">
    <source>
        <dbReference type="PROSITE-ProRule" id="PRU00047"/>
    </source>
</evidence>
<sequence>MRLSRVAIAAAVAARNKSLAAAGGSLPTAPSALTPPPSEVSESEPQIPPSVLVLSADPSSVVSQPSESQVLDAPPTVEVLISGPGSITTEISAGCLPGETPVATVAAPPRNWSELFKESSLLDEIGTPSEHVSGVPFVLIPDENVESAKEEFKDFIFARFHGDAPEMGRIIGVVNAIWARSGPRIFVHNIGQGSYLLKVINPRVKEVVLSRSMWHIAGYPMFVAPWSSDFDPEQPPLTSAVVPVEFRDVPYLLFNRQSLARIATAVGKPVSLAPETERKDNFHVAKVYVRVDLRNELPKKIISGFSNGKEVEIAVSYPWLPSKCASCGKLGHDRNKCRSRFSLPTTDRESNRRSLSSARRSVQRERPRVRRSRPGRSRNRRLKKRLLSDHSASTDGKSDKEGDVEKMYTSSDVLT</sequence>
<feature type="compositionally biased region" description="Basic residues" evidence="2">
    <location>
        <begin position="367"/>
        <end position="385"/>
    </location>
</feature>
<keyword evidence="1" id="KW-0862">Zinc</keyword>
<organism evidence="4 5">
    <name type="scientific">Eutrema salsugineum</name>
    <name type="common">Saltwater cress</name>
    <name type="synonym">Sisymbrium salsugineum</name>
    <dbReference type="NCBI Taxonomy" id="72664"/>
    <lineage>
        <taxon>Eukaryota</taxon>
        <taxon>Viridiplantae</taxon>
        <taxon>Streptophyta</taxon>
        <taxon>Embryophyta</taxon>
        <taxon>Tracheophyta</taxon>
        <taxon>Spermatophyta</taxon>
        <taxon>Magnoliopsida</taxon>
        <taxon>eudicotyledons</taxon>
        <taxon>Gunneridae</taxon>
        <taxon>Pentapetalae</taxon>
        <taxon>rosids</taxon>
        <taxon>malvids</taxon>
        <taxon>Brassicales</taxon>
        <taxon>Brassicaceae</taxon>
        <taxon>Eutremeae</taxon>
        <taxon>Eutrema</taxon>
    </lineage>
</organism>